<name>A0A5E4ME30_9HEMI</name>
<evidence type="ECO:0000313" key="4">
    <source>
        <dbReference type="Proteomes" id="UP000325440"/>
    </source>
</evidence>
<evidence type="ECO:0000313" key="3">
    <source>
        <dbReference type="EMBL" id="VVC29657.1"/>
    </source>
</evidence>
<dbReference type="PANTHER" id="PTHR10185:SF17">
    <property type="entry name" value="GM01519P-RELATED"/>
    <property type="match status" value="1"/>
</dbReference>
<keyword evidence="4" id="KW-1185">Reference proteome</keyword>
<organism evidence="3 4">
    <name type="scientific">Cinara cedri</name>
    <dbReference type="NCBI Taxonomy" id="506608"/>
    <lineage>
        <taxon>Eukaryota</taxon>
        <taxon>Metazoa</taxon>
        <taxon>Ecdysozoa</taxon>
        <taxon>Arthropoda</taxon>
        <taxon>Hexapoda</taxon>
        <taxon>Insecta</taxon>
        <taxon>Pterygota</taxon>
        <taxon>Neoptera</taxon>
        <taxon>Paraneoptera</taxon>
        <taxon>Hemiptera</taxon>
        <taxon>Sternorrhyncha</taxon>
        <taxon>Aphidomorpha</taxon>
        <taxon>Aphidoidea</taxon>
        <taxon>Aphididae</taxon>
        <taxon>Lachninae</taxon>
        <taxon>Cinara</taxon>
    </lineage>
</organism>
<sequence length="495" mass="56398">MPQVLPNLNYDNNTYSRSQKKAVSSNSPNLIPPLVHNDRVNPGHYKNHSISHGLMMFVVLLILFGKPEAKRHLTIDSISDSTSMDSCQISLSESMPIGMTYENNAIVLKSTYQTWMDLIHSAKRTIEIASFYWTLNDQDFPAHDGAQEGKDIFNALLEAGRDRNLTLKIARNIPFNGYSSHDINILQKDAHAQVVTLNFTSLWGSGVLHTKFWLIDRTHFYVGSANMDWRSLTQIKEIGVVGTKCSILANDVGKIFDVYWQIGKQGKVPANWSDVLSTKINISNPLHWSDSINNKYSTFISSSPAQLSPSGRTDDLNAILYCMNKAKKFIYISVMFYCPLRIYSIEKKFWPDIDNALKSAAINKKITIRILISKWKSVEPFEDIFLTSLAYLSNSFKNVTIEVKKFIVPTNSSFDNIPYARVKHDKFMVTDKIAYVGTSNWSEDYFIKTAGIGTVFKDVDHRNNNTIRDQLEEVFLRDWNSKYVFPLNVSNQSYS</sequence>
<dbReference type="InterPro" id="IPR050874">
    <property type="entry name" value="Diverse_PLD-related"/>
</dbReference>
<reference evidence="3 4" key="1">
    <citation type="submission" date="2019-08" db="EMBL/GenBank/DDBJ databases">
        <authorList>
            <person name="Alioto T."/>
            <person name="Alioto T."/>
            <person name="Gomez Garrido J."/>
        </authorList>
    </citation>
    <scope>NUCLEOTIDE SEQUENCE [LARGE SCALE GENOMIC DNA]</scope>
</reference>
<dbReference type="EMBL" id="CABPRJ010000496">
    <property type="protein sequence ID" value="VVC29657.1"/>
    <property type="molecule type" value="Genomic_DNA"/>
</dbReference>
<dbReference type="SMART" id="SM00155">
    <property type="entry name" value="PLDc"/>
    <property type="match status" value="2"/>
</dbReference>
<dbReference type="Pfam" id="PF13918">
    <property type="entry name" value="PLDc_3"/>
    <property type="match status" value="1"/>
</dbReference>
<evidence type="ECO:0000256" key="1">
    <source>
        <dbReference type="ARBA" id="ARBA00008664"/>
    </source>
</evidence>
<dbReference type="PROSITE" id="PS50035">
    <property type="entry name" value="PLD"/>
    <property type="match status" value="2"/>
</dbReference>
<dbReference type="CDD" id="cd09106">
    <property type="entry name" value="PLDc_vPLD3_4_5_like_1"/>
    <property type="match status" value="1"/>
</dbReference>
<dbReference type="OrthoDB" id="1923775at2759"/>
<protein>
    <submittedName>
        <fullName evidence="3">Phospholipase D/Transphosphatidylase,PLD-like domain</fullName>
    </submittedName>
</protein>
<dbReference type="Gene3D" id="3.30.870.10">
    <property type="entry name" value="Endonuclease Chain A"/>
    <property type="match status" value="2"/>
</dbReference>
<evidence type="ECO:0000259" key="2">
    <source>
        <dbReference type="PROSITE" id="PS50035"/>
    </source>
</evidence>
<dbReference type="CDD" id="cd09107">
    <property type="entry name" value="PLDc_vPLD3_4_5_like_2"/>
    <property type="match status" value="1"/>
</dbReference>
<dbReference type="GO" id="GO:0003824">
    <property type="term" value="F:catalytic activity"/>
    <property type="evidence" value="ECO:0007669"/>
    <property type="project" value="InterPro"/>
</dbReference>
<proteinExistence type="inferred from homology"/>
<dbReference type="InterPro" id="IPR001736">
    <property type="entry name" value="PLipase_D/transphosphatidylase"/>
</dbReference>
<accession>A0A5E4ME30</accession>
<dbReference type="AlphaFoldDB" id="A0A5E4ME30"/>
<dbReference type="InterPro" id="IPR032803">
    <property type="entry name" value="PLDc_3"/>
</dbReference>
<comment type="similarity">
    <text evidence="1">Belongs to the phospholipase D family.</text>
</comment>
<dbReference type="Proteomes" id="UP000325440">
    <property type="component" value="Unassembled WGS sequence"/>
</dbReference>
<feature type="domain" description="PLD phosphodiesterase" evidence="2">
    <location>
        <begin position="419"/>
        <end position="445"/>
    </location>
</feature>
<feature type="domain" description="PLD phosphodiesterase" evidence="2">
    <location>
        <begin position="204"/>
        <end position="231"/>
    </location>
</feature>
<dbReference type="PANTHER" id="PTHR10185">
    <property type="entry name" value="PHOSPHOLIPASE D - RELATED"/>
    <property type="match status" value="1"/>
</dbReference>
<dbReference type="SUPFAM" id="SSF56024">
    <property type="entry name" value="Phospholipase D/nuclease"/>
    <property type="match status" value="2"/>
</dbReference>
<gene>
    <name evidence="3" type="ORF">CINCED_3A014512</name>
</gene>